<dbReference type="RefSeq" id="XP_056515729.1">
    <property type="nucleotide sequence ID" value="XM_056650879.1"/>
</dbReference>
<name>A0A9W9G9E1_9EURO</name>
<evidence type="ECO:0000313" key="2">
    <source>
        <dbReference type="Proteomes" id="UP001141434"/>
    </source>
</evidence>
<dbReference type="OrthoDB" id="5275938at2759"/>
<sequence length="260" mass="29608">MAPITHTLDPKGDVTLVAAARDEDNPHDETRFPVSSRHLTLASPYFETRLKICWPEGKVLSEQGKVEMAMHDCDADVLLIILNILHCHLWQIPQSVTLDMMIDLALTTDLLECHEAVNVFGAHVGRRAQRQDVTFDRRGHQEVDHGVLGPIDTGNLPIPKWIRGKETPLPTWKEERSRDRDFMANFRDPDDIDNERIAYLEKLLRLMEKHIFQLATVPDICSTKCDALCLRLASAPALPPLGYWNNDAVQVITHFFLTYV</sequence>
<comment type="caution">
    <text evidence="1">The sequence shown here is derived from an EMBL/GenBank/DDBJ whole genome shotgun (WGS) entry which is preliminary data.</text>
</comment>
<gene>
    <name evidence="1" type="ORF">NUU61_000295</name>
</gene>
<dbReference type="Gene3D" id="3.30.710.10">
    <property type="entry name" value="Potassium Channel Kv1.1, Chain A"/>
    <property type="match status" value="1"/>
</dbReference>
<keyword evidence="2" id="KW-1185">Reference proteome</keyword>
<reference evidence="1" key="1">
    <citation type="submission" date="2022-11" db="EMBL/GenBank/DDBJ databases">
        <authorList>
            <person name="Petersen C."/>
        </authorList>
    </citation>
    <scope>NUCLEOTIDE SEQUENCE</scope>
    <source>
        <strain evidence="1">IBT 34128</strain>
    </source>
</reference>
<dbReference type="EMBL" id="JAPMSZ010000001">
    <property type="protein sequence ID" value="KAJ5114536.1"/>
    <property type="molecule type" value="Genomic_DNA"/>
</dbReference>
<protein>
    <recommendedName>
        <fullName evidence="3">BTB domain-containing protein</fullName>
    </recommendedName>
</protein>
<dbReference type="AlphaFoldDB" id="A0A9W9G9E1"/>
<dbReference type="GeneID" id="81390047"/>
<dbReference type="Proteomes" id="UP001141434">
    <property type="component" value="Unassembled WGS sequence"/>
</dbReference>
<reference evidence="1" key="2">
    <citation type="journal article" date="2023" name="IMA Fungus">
        <title>Comparative genomic study of the Penicillium genus elucidates a diverse pangenome and 15 lateral gene transfer events.</title>
        <authorList>
            <person name="Petersen C."/>
            <person name="Sorensen T."/>
            <person name="Nielsen M.R."/>
            <person name="Sondergaard T.E."/>
            <person name="Sorensen J.L."/>
            <person name="Fitzpatrick D.A."/>
            <person name="Frisvad J.C."/>
            <person name="Nielsen K.L."/>
        </authorList>
    </citation>
    <scope>NUCLEOTIDE SEQUENCE</scope>
    <source>
        <strain evidence="1">IBT 34128</strain>
    </source>
</reference>
<evidence type="ECO:0008006" key="3">
    <source>
        <dbReference type="Google" id="ProtNLM"/>
    </source>
</evidence>
<accession>A0A9W9G9E1</accession>
<organism evidence="1 2">
    <name type="scientific">Penicillium alfredii</name>
    <dbReference type="NCBI Taxonomy" id="1506179"/>
    <lineage>
        <taxon>Eukaryota</taxon>
        <taxon>Fungi</taxon>
        <taxon>Dikarya</taxon>
        <taxon>Ascomycota</taxon>
        <taxon>Pezizomycotina</taxon>
        <taxon>Eurotiomycetes</taxon>
        <taxon>Eurotiomycetidae</taxon>
        <taxon>Eurotiales</taxon>
        <taxon>Aspergillaceae</taxon>
        <taxon>Penicillium</taxon>
    </lineage>
</organism>
<dbReference type="InterPro" id="IPR011333">
    <property type="entry name" value="SKP1/BTB/POZ_sf"/>
</dbReference>
<proteinExistence type="predicted"/>
<evidence type="ECO:0000313" key="1">
    <source>
        <dbReference type="EMBL" id="KAJ5114536.1"/>
    </source>
</evidence>